<organism evidence="2 3">
    <name type="scientific">Panicum virgatum</name>
    <name type="common">Blackwell switchgrass</name>
    <dbReference type="NCBI Taxonomy" id="38727"/>
    <lineage>
        <taxon>Eukaryota</taxon>
        <taxon>Viridiplantae</taxon>
        <taxon>Streptophyta</taxon>
        <taxon>Embryophyta</taxon>
        <taxon>Tracheophyta</taxon>
        <taxon>Spermatophyta</taxon>
        <taxon>Magnoliopsida</taxon>
        <taxon>Liliopsida</taxon>
        <taxon>Poales</taxon>
        <taxon>Poaceae</taxon>
        <taxon>PACMAD clade</taxon>
        <taxon>Panicoideae</taxon>
        <taxon>Panicodae</taxon>
        <taxon>Paniceae</taxon>
        <taxon>Panicinae</taxon>
        <taxon>Panicum</taxon>
        <taxon>Panicum sect. Hiantes</taxon>
    </lineage>
</organism>
<keyword evidence="3" id="KW-1185">Reference proteome</keyword>
<feature type="compositionally biased region" description="Gly residues" evidence="1">
    <location>
        <begin position="139"/>
        <end position="152"/>
    </location>
</feature>
<gene>
    <name evidence="2" type="ORF">PVAP13_7KG013718</name>
</gene>
<evidence type="ECO:0000313" key="3">
    <source>
        <dbReference type="Proteomes" id="UP000823388"/>
    </source>
</evidence>
<dbReference type="EMBL" id="CM029049">
    <property type="protein sequence ID" value="KAG2570863.1"/>
    <property type="molecule type" value="Genomic_DNA"/>
</dbReference>
<dbReference type="Proteomes" id="UP000823388">
    <property type="component" value="Chromosome 7K"/>
</dbReference>
<feature type="compositionally biased region" description="Gly residues" evidence="1">
    <location>
        <begin position="160"/>
        <end position="192"/>
    </location>
</feature>
<name>A0A8T0QAG8_PANVG</name>
<feature type="region of interest" description="Disordered" evidence="1">
    <location>
        <begin position="1"/>
        <end position="45"/>
    </location>
</feature>
<protein>
    <submittedName>
        <fullName evidence="2">Uncharacterized protein</fullName>
    </submittedName>
</protein>
<comment type="caution">
    <text evidence="2">The sequence shown here is derived from an EMBL/GenBank/DDBJ whole genome shotgun (WGS) entry which is preliminary data.</text>
</comment>
<evidence type="ECO:0000313" key="2">
    <source>
        <dbReference type="EMBL" id="KAG2570863.1"/>
    </source>
</evidence>
<accession>A0A8T0QAG8</accession>
<evidence type="ECO:0000256" key="1">
    <source>
        <dbReference type="SAM" id="MobiDB-lite"/>
    </source>
</evidence>
<feature type="compositionally biased region" description="Basic residues" evidence="1">
    <location>
        <begin position="18"/>
        <end position="36"/>
    </location>
</feature>
<dbReference type="AlphaFoldDB" id="A0A8T0QAG8"/>
<sequence>MDQTITTGSTTGGVAPVAKKKKKQERRQHAAPRHTHGSAAPPHTFAPALHHAASAALCRATPTPPGRAASLQRPRLRAAQLAAPMALHRPQRAPLSAPHSNRTIAPAPLDLLPLVSPSTSVPQPLLLILPRSSLDPVGGEAGQVRGGVGGDARQGEERGPIGGGPWVVGEEGMGGKGAVGRKGARGEGGVGI</sequence>
<reference evidence="2" key="1">
    <citation type="submission" date="2020-05" db="EMBL/GenBank/DDBJ databases">
        <title>WGS assembly of Panicum virgatum.</title>
        <authorList>
            <person name="Lovell J.T."/>
            <person name="Jenkins J."/>
            <person name="Shu S."/>
            <person name="Juenger T.E."/>
            <person name="Schmutz J."/>
        </authorList>
    </citation>
    <scope>NUCLEOTIDE SEQUENCE</scope>
    <source>
        <strain evidence="2">AP13</strain>
    </source>
</reference>
<proteinExistence type="predicted"/>
<feature type="region of interest" description="Disordered" evidence="1">
    <location>
        <begin position="138"/>
        <end position="192"/>
    </location>
</feature>